<feature type="domain" description="Ketoreductase" evidence="3">
    <location>
        <begin position="8"/>
        <end position="184"/>
    </location>
</feature>
<proteinExistence type="inferred from homology"/>
<evidence type="ECO:0000259" key="3">
    <source>
        <dbReference type="SMART" id="SM00822"/>
    </source>
</evidence>
<organism evidence="4 5">
    <name type="scientific">Pseudoroseicyclus tamaricis</name>
    <dbReference type="NCBI Taxonomy" id="2705421"/>
    <lineage>
        <taxon>Bacteria</taxon>
        <taxon>Pseudomonadati</taxon>
        <taxon>Pseudomonadota</taxon>
        <taxon>Alphaproteobacteria</taxon>
        <taxon>Rhodobacterales</taxon>
        <taxon>Paracoccaceae</taxon>
        <taxon>Pseudoroseicyclus</taxon>
    </lineage>
</organism>
<name>A0A6B2JYR7_9RHOB</name>
<dbReference type="PANTHER" id="PTHR44196">
    <property type="entry name" value="DEHYDROGENASE/REDUCTASE SDR FAMILY MEMBER 7B"/>
    <property type="match status" value="1"/>
</dbReference>
<comment type="similarity">
    <text evidence="1">Belongs to the short-chain dehydrogenases/reductases (SDR) family.</text>
</comment>
<keyword evidence="5" id="KW-1185">Reference proteome</keyword>
<dbReference type="SMART" id="SM00822">
    <property type="entry name" value="PKS_KR"/>
    <property type="match status" value="1"/>
</dbReference>
<dbReference type="PANTHER" id="PTHR44196:SF1">
    <property type="entry name" value="DEHYDROGENASE_REDUCTASE SDR FAMILY MEMBER 7B"/>
    <property type="match status" value="1"/>
</dbReference>
<dbReference type="SUPFAM" id="SSF51735">
    <property type="entry name" value="NAD(P)-binding Rossmann-fold domains"/>
    <property type="match status" value="1"/>
</dbReference>
<dbReference type="GO" id="GO:0016491">
    <property type="term" value="F:oxidoreductase activity"/>
    <property type="evidence" value="ECO:0007669"/>
    <property type="project" value="UniProtKB-KW"/>
</dbReference>
<dbReference type="EMBL" id="JAAGAB010000002">
    <property type="protein sequence ID" value="NDV01444.1"/>
    <property type="molecule type" value="Genomic_DNA"/>
</dbReference>
<dbReference type="InterPro" id="IPR002347">
    <property type="entry name" value="SDR_fam"/>
</dbReference>
<dbReference type="PRINTS" id="PR00081">
    <property type="entry name" value="GDHRDH"/>
</dbReference>
<keyword evidence="2" id="KW-0560">Oxidoreductase</keyword>
<dbReference type="InterPro" id="IPR057326">
    <property type="entry name" value="KR_dom"/>
</dbReference>
<accession>A0A6B2JYR7</accession>
<dbReference type="GO" id="GO:0016020">
    <property type="term" value="C:membrane"/>
    <property type="evidence" value="ECO:0007669"/>
    <property type="project" value="TreeGrafter"/>
</dbReference>
<gene>
    <name evidence="4" type="ORF">GZA08_10755</name>
</gene>
<evidence type="ECO:0000256" key="2">
    <source>
        <dbReference type="ARBA" id="ARBA00023002"/>
    </source>
</evidence>
<evidence type="ECO:0000313" key="5">
    <source>
        <dbReference type="Proteomes" id="UP000474757"/>
    </source>
</evidence>
<reference evidence="4 5" key="1">
    <citation type="submission" date="2020-02" db="EMBL/GenBank/DDBJ databases">
        <title>Pseudoroseicyclus tamarix, sp. nov., isolated from offshore sediment of a Tamarix chinensis forest.</title>
        <authorList>
            <person name="Gai Y."/>
        </authorList>
    </citation>
    <scope>NUCLEOTIDE SEQUENCE [LARGE SCALE GENOMIC DNA]</scope>
    <source>
        <strain evidence="4 5">CLL3-39</strain>
    </source>
</reference>
<evidence type="ECO:0000256" key="1">
    <source>
        <dbReference type="ARBA" id="ARBA00006484"/>
    </source>
</evidence>
<dbReference type="Pfam" id="PF00106">
    <property type="entry name" value="adh_short"/>
    <property type="match status" value="1"/>
</dbReference>
<dbReference type="RefSeq" id="WP_163893366.1">
    <property type="nucleotide sequence ID" value="NZ_JAAFYS010000002.1"/>
</dbReference>
<dbReference type="Gene3D" id="3.40.50.720">
    <property type="entry name" value="NAD(P)-binding Rossmann-like Domain"/>
    <property type="match status" value="1"/>
</dbReference>
<comment type="caution">
    <text evidence="4">The sequence shown here is derived from an EMBL/GenBank/DDBJ whole genome shotgun (WGS) entry which is preliminary data.</text>
</comment>
<dbReference type="AlphaFoldDB" id="A0A6B2JYR7"/>
<dbReference type="InterPro" id="IPR036291">
    <property type="entry name" value="NAD(P)-bd_dom_sf"/>
</dbReference>
<evidence type="ECO:0000313" key="4">
    <source>
        <dbReference type="EMBL" id="NDV01444.1"/>
    </source>
</evidence>
<sequence length="242" mass="26638">MSRKFQGRRYWIVGASSGLGAELARRLDAEGARLLLSARRAEKLQDLAAELSDAQVLALDVTDAEAVAAAVHEAGEIDGIVYSVGLYDPMSAKEWDADEAERMCEANFMGAMRLFGRTVPQMARRGSGHVVLIGSLSGFRGLPGAIGYSAPKAALLSLAESLRSDLRGTGVEVQIANPGFIRSRLTEKNDFTMPQIMEPAEAAGHVMRLLHSRRFRHDFPRPFAWLFTCSSLIPYRLWDRIM</sequence>
<dbReference type="Proteomes" id="UP000474757">
    <property type="component" value="Unassembled WGS sequence"/>
</dbReference>
<protein>
    <submittedName>
        <fullName evidence="4">SDR family NAD(P)-dependent oxidoreductase</fullName>
    </submittedName>
</protein>